<dbReference type="EMBL" id="HG994593">
    <property type="protein sequence ID" value="CAF2844984.1"/>
    <property type="molecule type" value="Genomic_DNA"/>
</dbReference>
<dbReference type="AlphaFoldDB" id="A0A7R8H463"/>
<reference evidence="1" key="1">
    <citation type="submission" date="2021-02" db="EMBL/GenBank/DDBJ databases">
        <authorList>
            <person name="Bekaert M."/>
        </authorList>
    </citation>
    <scope>NUCLEOTIDE SEQUENCE</scope>
    <source>
        <strain evidence="1">IoA-00</strain>
    </source>
</reference>
<keyword evidence="2" id="KW-1185">Reference proteome</keyword>
<proteinExistence type="predicted"/>
<accession>A0A7R8H463</accession>
<protein>
    <submittedName>
        <fullName evidence="1">(salmon louse) hypothetical protein</fullName>
    </submittedName>
</protein>
<gene>
    <name evidence="1" type="ORF">LSAA_5735</name>
</gene>
<sequence length="161" mass="18291">MRNKNMIDAVKNFVEYDMRVSLEEIMLALNLSYRTVTSILKDDLGLSKCAAKWLANQLTKANKINRILLAKSIQKAYFEKGRASLDSIGASIKFMVQERRAKQMVIPLFDNKGLIYHQYDPLGININSTYFSKGISNFMSNFRSKTPVMQKITARSIGLIG</sequence>
<dbReference type="Proteomes" id="UP000675881">
    <property type="component" value="Chromosome 14"/>
</dbReference>
<evidence type="ECO:0000313" key="2">
    <source>
        <dbReference type="Proteomes" id="UP000675881"/>
    </source>
</evidence>
<evidence type="ECO:0000313" key="1">
    <source>
        <dbReference type="EMBL" id="CAF2844984.1"/>
    </source>
</evidence>
<name>A0A7R8H463_LEPSM</name>
<organism evidence="1 2">
    <name type="scientific">Lepeophtheirus salmonis</name>
    <name type="common">Salmon louse</name>
    <name type="synonym">Caligus salmonis</name>
    <dbReference type="NCBI Taxonomy" id="72036"/>
    <lineage>
        <taxon>Eukaryota</taxon>
        <taxon>Metazoa</taxon>
        <taxon>Ecdysozoa</taxon>
        <taxon>Arthropoda</taxon>
        <taxon>Crustacea</taxon>
        <taxon>Multicrustacea</taxon>
        <taxon>Hexanauplia</taxon>
        <taxon>Copepoda</taxon>
        <taxon>Siphonostomatoida</taxon>
        <taxon>Caligidae</taxon>
        <taxon>Lepeophtheirus</taxon>
    </lineage>
</organism>